<sequence length="176" mass="19929">MGFQDSNYSIYEKIPCFITGRLVYDTDRERIKQKLARFMVEELGYYLDDFVVDRDILIQVGGVKVKAIVDLSVVVDGKTLMILRGGPGSVVTRESGTVAAARLLETDYIVPWAVQANLFDASILDVKKKKAVAYGWDNIPTRKELISMTSQWPPPKLPEQRVPVERQILYSYDTHG</sequence>
<protein>
    <recommendedName>
        <fullName evidence="1">Type I restriction enzyme R protein N-terminal domain-containing protein</fullName>
    </recommendedName>
</protein>
<dbReference type="OrthoDB" id="5430956at2"/>
<dbReference type="STRING" id="1156395.DBT_1023"/>
<comment type="caution">
    <text evidence="2">The sequence shown here is derived from an EMBL/GenBank/DDBJ whole genome shotgun (WGS) entry which is preliminary data.</text>
</comment>
<reference evidence="2 3" key="1">
    <citation type="submission" date="2016-06" db="EMBL/GenBank/DDBJ databases">
        <title>Respiratory ammonification of nitrate coupled to the oxidation of elemental sulfur in deep-sea autotrophic thermophilic bacteria.</title>
        <authorList>
            <person name="Slobodkina G.B."/>
            <person name="Mardanov A.V."/>
            <person name="Ravin N.V."/>
            <person name="Frolova A.A."/>
            <person name="Viryasiv M.B."/>
            <person name="Chernyh N.A."/>
            <person name="Bonch-Osmolovskaya E.A."/>
            <person name="Slobodkin A.I."/>
        </authorList>
    </citation>
    <scope>NUCLEOTIDE SEQUENCE [LARGE SCALE GENOMIC DNA]</scope>
    <source>
        <strain evidence="2 3">S69</strain>
    </source>
</reference>
<gene>
    <name evidence="2" type="ORF">DBT_1023</name>
</gene>
<dbReference type="AlphaFoldDB" id="A0A1B9F6Y0"/>
<dbReference type="EMBL" id="MAGO01000004">
    <property type="protein sequence ID" value="OCC15672.1"/>
    <property type="molecule type" value="Genomic_DNA"/>
</dbReference>
<feature type="domain" description="Type I restriction enzyme R protein N-terminal" evidence="1">
    <location>
        <begin position="29"/>
        <end position="140"/>
    </location>
</feature>
<accession>A0A1B9F6Y0</accession>
<dbReference type="Proteomes" id="UP000093080">
    <property type="component" value="Unassembled WGS sequence"/>
</dbReference>
<dbReference type="InterPro" id="IPR029464">
    <property type="entry name" value="HSDR_N"/>
</dbReference>
<keyword evidence="3" id="KW-1185">Reference proteome</keyword>
<dbReference type="Pfam" id="PF13588">
    <property type="entry name" value="HSDR_N_2"/>
    <property type="match status" value="1"/>
</dbReference>
<name>A0A1B9F6Y0_9BACT</name>
<evidence type="ECO:0000313" key="2">
    <source>
        <dbReference type="EMBL" id="OCC15672.1"/>
    </source>
</evidence>
<evidence type="ECO:0000313" key="3">
    <source>
        <dbReference type="Proteomes" id="UP000093080"/>
    </source>
</evidence>
<evidence type="ECO:0000259" key="1">
    <source>
        <dbReference type="Pfam" id="PF13588"/>
    </source>
</evidence>
<organism evidence="2 3">
    <name type="scientific">Dissulfuribacter thermophilus</name>
    <dbReference type="NCBI Taxonomy" id="1156395"/>
    <lineage>
        <taxon>Bacteria</taxon>
        <taxon>Pseudomonadati</taxon>
        <taxon>Thermodesulfobacteriota</taxon>
        <taxon>Dissulfuribacteria</taxon>
        <taxon>Dissulfuribacterales</taxon>
        <taxon>Dissulfuribacteraceae</taxon>
        <taxon>Dissulfuribacter</taxon>
    </lineage>
</organism>
<dbReference type="RefSeq" id="WP_067617054.1">
    <property type="nucleotide sequence ID" value="NZ_MAGO01000004.1"/>
</dbReference>
<proteinExistence type="predicted"/>